<sequence length="201" mass="23724">MITLIVIIIMLIVLYNLYIHIEIGYKQKDCSNQMFILISMMKGLIKFHVKLLDIYIDTEEKTFRIESIKSKSLKDKENKYTFKELKHSIKRAQYLHNKYRNIVEYMMNKMKIKKILFNIEFDTKNAAVTGILSGIIYTVVTNIFFWISSYKNIETHQLDVKPLFIQQNLLHIDFSCIITFKLGQIINVGIKILKLYLKGGD</sequence>
<reference evidence="2" key="1">
    <citation type="submission" date="2022-07" db="EMBL/GenBank/DDBJ databases">
        <title>Enhanced cultured diversity of the mouse gut microbiota enables custom-made synthetic communities.</title>
        <authorList>
            <person name="Afrizal A."/>
        </authorList>
    </citation>
    <scope>NUCLEOTIDE SEQUENCE</scope>
    <source>
        <strain evidence="2">DSM 28593</strain>
    </source>
</reference>
<dbReference type="InterPro" id="IPR021338">
    <property type="entry name" value="DUF2953"/>
</dbReference>
<dbReference type="EMBL" id="JANKAS010000002">
    <property type="protein sequence ID" value="MCR1898046.1"/>
    <property type="molecule type" value="Genomic_DNA"/>
</dbReference>
<feature type="transmembrane region" description="Helical" evidence="1">
    <location>
        <begin position="126"/>
        <end position="147"/>
    </location>
</feature>
<dbReference type="RefSeq" id="WP_257529508.1">
    <property type="nucleotide sequence ID" value="NZ_JANKAS010000002.1"/>
</dbReference>
<dbReference type="Pfam" id="PF11167">
    <property type="entry name" value="DUF2953"/>
    <property type="match status" value="1"/>
</dbReference>
<evidence type="ECO:0000313" key="2">
    <source>
        <dbReference type="EMBL" id="MCR1898046.1"/>
    </source>
</evidence>
<keyword evidence="3" id="KW-1185">Reference proteome</keyword>
<keyword evidence="1" id="KW-1133">Transmembrane helix</keyword>
<proteinExistence type="predicted"/>
<dbReference type="AlphaFoldDB" id="A0AAE3HDG4"/>
<keyword evidence="1" id="KW-0472">Membrane</keyword>
<evidence type="ECO:0000313" key="3">
    <source>
        <dbReference type="Proteomes" id="UP001205748"/>
    </source>
</evidence>
<evidence type="ECO:0000256" key="1">
    <source>
        <dbReference type="SAM" id="Phobius"/>
    </source>
</evidence>
<organism evidence="2 3">
    <name type="scientific">Irregularibacter muris</name>
    <dbReference type="NCBI Taxonomy" id="1796619"/>
    <lineage>
        <taxon>Bacteria</taxon>
        <taxon>Bacillati</taxon>
        <taxon>Bacillota</taxon>
        <taxon>Clostridia</taxon>
        <taxon>Eubacteriales</taxon>
        <taxon>Eubacteriaceae</taxon>
        <taxon>Irregularibacter</taxon>
    </lineage>
</organism>
<keyword evidence="1" id="KW-0812">Transmembrane</keyword>
<gene>
    <name evidence="2" type="ORF">NSA47_03455</name>
</gene>
<name>A0AAE3HDG4_9FIRM</name>
<accession>A0AAE3HDG4</accession>
<protein>
    <submittedName>
        <fullName evidence="2">DUF2953 domain-containing protein</fullName>
    </submittedName>
</protein>
<comment type="caution">
    <text evidence="2">The sequence shown here is derived from an EMBL/GenBank/DDBJ whole genome shotgun (WGS) entry which is preliminary data.</text>
</comment>
<dbReference type="Proteomes" id="UP001205748">
    <property type="component" value="Unassembled WGS sequence"/>
</dbReference>
<feature type="transmembrane region" description="Helical" evidence="1">
    <location>
        <begin position="6"/>
        <end position="25"/>
    </location>
</feature>